<accession>A0A7M2WR16</accession>
<keyword evidence="2" id="KW-1185">Reference proteome</keyword>
<evidence type="ECO:0000313" key="1">
    <source>
        <dbReference type="EMBL" id="QOV87916.1"/>
    </source>
</evidence>
<protein>
    <submittedName>
        <fullName evidence="1">Uncharacterized protein</fullName>
    </submittedName>
</protein>
<sequence>MVAIQYPPGLDNDTFPALKAIVSTARSDYSEYVPPSCWILFFKPKKLARAEAVVVAVRELRQRDERFRVIGVALHAGVVIYESDYLGRIRSTPLGDEVNVVLRAARSDAQLA</sequence>
<reference evidence="1 2" key="1">
    <citation type="submission" date="2020-10" db="EMBL/GenBank/DDBJ databases">
        <title>Wide distribution of Phycisphaera-like planctomycetes from WD2101 soil group in peatlands and genome analysis of the first cultivated representative.</title>
        <authorList>
            <person name="Dedysh S.N."/>
            <person name="Beletsky A.V."/>
            <person name="Ivanova A."/>
            <person name="Kulichevskaya I.S."/>
            <person name="Suzina N.E."/>
            <person name="Philippov D.A."/>
            <person name="Rakitin A.L."/>
            <person name="Mardanov A.V."/>
            <person name="Ravin N.V."/>
        </authorList>
    </citation>
    <scope>NUCLEOTIDE SEQUENCE [LARGE SCALE GENOMIC DNA]</scope>
    <source>
        <strain evidence="1 2">M1803</strain>
    </source>
</reference>
<proteinExistence type="predicted"/>
<name>A0A7M2WR16_9BACT</name>
<evidence type="ECO:0000313" key="2">
    <source>
        <dbReference type="Proteomes" id="UP000593765"/>
    </source>
</evidence>
<dbReference type="Proteomes" id="UP000593765">
    <property type="component" value="Chromosome"/>
</dbReference>
<dbReference type="KEGG" id="hbs:IPV69_16780"/>
<dbReference type="EMBL" id="CP063458">
    <property type="protein sequence ID" value="QOV87916.1"/>
    <property type="molecule type" value="Genomic_DNA"/>
</dbReference>
<gene>
    <name evidence="1" type="ORF">IPV69_16780</name>
</gene>
<dbReference type="AlphaFoldDB" id="A0A7M2WR16"/>
<dbReference type="RefSeq" id="WP_206290831.1">
    <property type="nucleotide sequence ID" value="NZ_CP063458.1"/>
</dbReference>
<organism evidence="1 2">
    <name type="scientific">Humisphaera borealis</name>
    <dbReference type="NCBI Taxonomy" id="2807512"/>
    <lineage>
        <taxon>Bacteria</taxon>
        <taxon>Pseudomonadati</taxon>
        <taxon>Planctomycetota</taxon>
        <taxon>Phycisphaerae</taxon>
        <taxon>Tepidisphaerales</taxon>
        <taxon>Tepidisphaeraceae</taxon>
        <taxon>Humisphaera</taxon>
    </lineage>
</organism>